<dbReference type="Gramene" id="MELO3C027580.2.1">
    <property type="protein sequence ID" value="MELO3C027580.2.1"/>
    <property type="gene ID" value="MELO3C027580.2"/>
</dbReference>
<evidence type="ECO:0000313" key="1">
    <source>
        <dbReference type="EnsemblPlants" id="MELO3C027580.2.1"/>
    </source>
</evidence>
<proteinExistence type="predicted"/>
<accession>A0A9I9E163</accession>
<name>A0A9I9E163_CUCME</name>
<dbReference type="EnsemblPlants" id="MELO3C027580.2.1">
    <property type="protein sequence ID" value="MELO3C027580.2.1"/>
    <property type="gene ID" value="MELO3C027580.2"/>
</dbReference>
<sequence length="45" mass="5453">MGRYFLHRRKEEERKRFPQQTRFRSRLPKSEVCLGVAFPSSRVEG</sequence>
<reference evidence="1" key="1">
    <citation type="submission" date="2023-03" db="UniProtKB">
        <authorList>
            <consortium name="EnsemblPlants"/>
        </authorList>
    </citation>
    <scope>IDENTIFICATION</scope>
</reference>
<protein>
    <submittedName>
        <fullName evidence="1">Uncharacterized protein</fullName>
    </submittedName>
</protein>
<organism evidence="1">
    <name type="scientific">Cucumis melo</name>
    <name type="common">Muskmelon</name>
    <dbReference type="NCBI Taxonomy" id="3656"/>
    <lineage>
        <taxon>Eukaryota</taxon>
        <taxon>Viridiplantae</taxon>
        <taxon>Streptophyta</taxon>
        <taxon>Embryophyta</taxon>
        <taxon>Tracheophyta</taxon>
        <taxon>Spermatophyta</taxon>
        <taxon>Magnoliopsida</taxon>
        <taxon>eudicotyledons</taxon>
        <taxon>Gunneridae</taxon>
        <taxon>Pentapetalae</taxon>
        <taxon>rosids</taxon>
        <taxon>fabids</taxon>
        <taxon>Cucurbitales</taxon>
        <taxon>Cucurbitaceae</taxon>
        <taxon>Benincaseae</taxon>
        <taxon>Cucumis</taxon>
    </lineage>
</organism>
<dbReference type="AlphaFoldDB" id="A0A9I9E163"/>